<keyword evidence="2 5" id="KW-0812">Transmembrane</keyword>
<evidence type="ECO:0000313" key="6">
    <source>
        <dbReference type="EMBL" id="AXJ02246.1"/>
    </source>
</evidence>
<dbReference type="Pfam" id="PF04193">
    <property type="entry name" value="PQ-loop"/>
    <property type="match status" value="1"/>
</dbReference>
<evidence type="ECO:0000256" key="2">
    <source>
        <dbReference type="ARBA" id="ARBA00022692"/>
    </source>
</evidence>
<organism evidence="6 7">
    <name type="scientific">Cyclonatronum proteinivorum</name>
    <dbReference type="NCBI Taxonomy" id="1457365"/>
    <lineage>
        <taxon>Bacteria</taxon>
        <taxon>Pseudomonadati</taxon>
        <taxon>Balneolota</taxon>
        <taxon>Balneolia</taxon>
        <taxon>Balneolales</taxon>
        <taxon>Cyclonatronaceae</taxon>
        <taxon>Cyclonatronum</taxon>
    </lineage>
</organism>
<dbReference type="Proteomes" id="UP000254808">
    <property type="component" value="Chromosome"/>
</dbReference>
<keyword evidence="4 5" id="KW-0472">Membrane</keyword>
<dbReference type="Gene3D" id="1.20.1280.290">
    <property type="match status" value="1"/>
</dbReference>
<dbReference type="OrthoDB" id="122062at2"/>
<dbReference type="InterPro" id="IPR047662">
    <property type="entry name" value="SemiSWEET"/>
</dbReference>
<dbReference type="AlphaFoldDB" id="A0A345UP44"/>
<keyword evidence="7" id="KW-1185">Reference proteome</keyword>
<gene>
    <name evidence="6" type="ORF">CYPRO_3009</name>
</gene>
<protein>
    <submittedName>
        <fullName evidence="6">MtN3 and saliva related transmembrane protein</fullName>
    </submittedName>
</protein>
<evidence type="ECO:0000256" key="4">
    <source>
        <dbReference type="ARBA" id="ARBA00023136"/>
    </source>
</evidence>
<dbReference type="NCBIfam" id="NF037968">
    <property type="entry name" value="SemiSWEET_2"/>
    <property type="match status" value="1"/>
</dbReference>
<name>A0A345UP44_9BACT</name>
<evidence type="ECO:0000256" key="1">
    <source>
        <dbReference type="ARBA" id="ARBA00004141"/>
    </source>
</evidence>
<evidence type="ECO:0000256" key="5">
    <source>
        <dbReference type="SAM" id="Phobius"/>
    </source>
</evidence>
<proteinExistence type="predicted"/>
<sequence>MEISPVTVIGLLAASCTTISFLPQVLKTWKSKSAKDLSWGMFSIFATGVFLWLVYGLMISDLPIILANAVTLLLVLTILYFKFTFDRDEPAAN</sequence>
<comment type="subcellular location">
    <subcellularLocation>
        <location evidence="1">Membrane</location>
        <topology evidence="1">Multi-pass membrane protein</topology>
    </subcellularLocation>
</comment>
<evidence type="ECO:0000256" key="3">
    <source>
        <dbReference type="ARBA" id="ARBA00022989"/>
    </source>
</evidence>
<dbReference type="GO" id="GO:0016020">
    <property type="term" value="C:membrane"/>
    <property type="evidence" value="ECO:0007669"/>
    <property type="project" value="UniProtKB-SubCell"/>
</dbReference>
<dbReference type="InterPro" id="IPR006603">
    <property type="entry name" value="PQ-loop_rpt"/>
</dbReference>
<reference evidence="6 7" key="1">
    <citation type="submission" date="2018-03" db="EMBL/GenBank/DDBJ databases">
        <title>Phenotypic and genomic properties of Cyclonatronum proteinivorum gen. nov., sp. nov., a haloalkaliphilic bacteroidete from soda lakes possessing Na+-translocating rhodopsin.</title>
        <authorList>
            <person name="Toshchakov S.V."/>
            <person name="Korzhenkov A."/>
            <person name="Samarov N.I."/>
            <person name="Kublanov I.V."/>
            <person name="Muntyan M.S."/>
            <person name="Sorokin D.Y."/>
        </authorList>
    </citation>
    <scope>NUCLEOTIDE SEQUENCE [LARGE SCALE GENOMIC DNA]</scope>
    <source>
        <strain evidence="6 7">Omega</strain>
    </source>
</reference>
<accession>A0A345UP44</accession>
<evidence type="ECO:0000313" key="7">
    <source>
        <dbReference type="Proteomes" id="UP000254808"/>
    </source>
</evidence>
<keyword evidence="3 5" id="KW-1133">Transmembrane helix</keyword>
<feature type="transmembrane region" description="Helical" evidence="5">
    <location>
        <begin position="38"/>
        <end position="58"/>
    </location>
</feature>
<dbReference type="GO" id="GO:0051119">
    <property type="term" value="F:sugar transmembrane transporter activity"/>
    <property type="evidence" value="ECO:0007669"/>
    <property type="project" value="InterPro"/>
</dbReference>
<dbReference type="KEGG" id="cprv:CYPRO_3009"/>
<feature type="transmembrane region" description="Helical" evidence="5">
    <location>
        <begin position="64"/>
        <end position="81"/>
    </location>
</feature>
<dbReference type="RefSeq" id="WP_114985366.1">
    <property type="nucleotide sequence ID" value="NZ_CP027806.1"/>
</dbReference>
<feature type="transmembrane region" description="Helical" evidence="5">
    <location>
        <begin position="6"/>
        <end position="26"/>
    </location>
</feature>
<dbReference type="EMBL" id="CP027806">
    <property type="protein sequence ID" value="AXJ02246.1"/>
    <property type="molecule type" value="Genomic_DNA"/>
</dbReference>